<dbReference type="EMBL" id="MDKE01000036">
    <property type="protein sequence ID" value="OIN07377.1"/>
    <property type="molecule type" value="Genomic_DNA"/>
</dbReference>
<dbReference type="InterPro" id="IPR005636">
    <property type="entry name" value="DTW"/>
</dbReference>
<name>A0A1J4QD68_9GAMM</name>
<gene>
    <name evidence="7" type="ORF">BFR47_16500</name>
</gene>
<feature type="domain" description="DTW" evidence="6">
    <location>
        <begin position="2"/>
        <end position="187"/>
    </location>
</feature>
<dbReference type="OrthoDB" id="268835at2"/>
<evidence type="ECO:0000259" key="6">
    <source>
        <dbReference type="SMART" id="SM01144"/>
    </source>
</evidence>
<evidence type="ECO:0000256" key="3">
    <source>
        <dbReference type="ARBA" id="ARBA00022691"/>
    </source>
</evidence>
<evidence type="ECO:0000256" key="4">
    <source>
        <dbReference type="ARBA" id="ARBA00022694"/>
    </source>
</evidence>
<comment type="similarity">
    <text evidence="5">Belongs to the TDD superfamily. DTWD2 family.</text>
</comment>
<keyword evidence="8" id="KW-1185">Reference proteome</keyword>
<dbReference type="Proteomes" id="UP000243073">
    <property type="component" value="Unassembled WGS sequence"/>
</dbReference>
<proteinExistence type="inferred from homology"/>
<reference evidence="7 8" key="1">
    <citation type="submission" date="2016-07" db="EMBL/GenBank/DDBJ databases">
        <title>Draft Genome Sequence of Oceanisphaera psychrotolerans, isolated from coastal sediment samples.</title>
        <authorList>
            <person name="Zhuo S."/>
            <person name="Ruan Z."/>
        </authorList>
    </citation>
    <scope>NUCLEOTIDE SEQUENCE [LARGE SCALE GENOMIC DNA]</scope>
    <source>
        <strain evidence="7 8">LAM-WHM-ZC</strain>
    </source>
</reference>
<evidence type="ECO:0000256" key="2">
    <source>
        <dbReference type="ARBA" id="ARBA00022679"/>
    </source>
</evidence>
<protein>
    <recommendedName>
        <fullName evidence="1">tRNA-uridine aminocarboxypropyltransferase</fullName>
        <ecNumber evidence="1">2.5.1.25</ecNumber>
    </recommendedName>
</protein>
<evidence type="ECO:0000313" key="7">
    <source>
        <dbReference type="EMBL" id="OIN07377.1"/>
    </source>
</evidence>
<evidence type="ECO:0000256" key="5">
    <source>
        <dbReference type="ARBA" id="ARBA00034489"/>
    </source>
</evidence>
<dbReference type="PANTHER" id="PTHR21392">
    <property type="entry name" value="TRNA-URIDINE AMINOCARBOXYPROPYLTRANSFERASE 2"/>
    <property type="match status" value="1"/>
</dbReference>
<dbReference type="EC" id="2.5.1.25" evidence="1"/>
<sequence>MSRSYCHACHLPQGVCLCTHVSPQPCPFPVLILQHPLEAKHAKSTVPLLQLALPGIRIEVAEHLDPLPSPARGRWWLLYPDEQALDIDAAGVTLPTGDIGGLVVLDGTWRKTRRLLHLNPWLRRLPTLSFSRAPASDYAIRKGPGGQALSTLESLAHVLDRLDPGFTPAPLHRLLRARVAQFQVHRAAGS</sequence>
<keyword evidence="4" id="KW-0819">tRNA processing</keyword>
<dbReference type="GO" id="GO:0008033">
    <property type="term" value="P:tRNA processing"/>
    <property type="evidence" value="ECO:0007669"/>
    <property type="project" value="UniProtKB-KW"/>
</dbReference>
<dbReference type="PANTHER" id="PTHR21392:SF0">
    <property type="entry name" value="TRNA-URIDINE AMINOCARBOXYPROPYLTRANSFERASE 2"/>
    <property type="match status" value="1"/>
</dbReference>
<dbReference type="AlphaFoldDB" id="A0A1J4QD68"/>
<keyword evidence="2" id="KW-0808">Transferase</keyword>
<organism evidence="7 8">
    <name type="scientific">Oceanisphaera psychrotolerans</name>
    <dbReference type="NCBI Taxonomy" id="1414654"/>
    <lineage>
        <taxon>Bacteria</taxon>
        <taxon>Pseudomonadati</taxon>
        <taxon>Pseudomonadota</taxon>
        <taxon>Gammaproteobacteria</taxon>
        <taxon>Aeromonadales</taxon>
        <taxon>Aeromonadaceae</taxon>
        <taxon>Oceanisphaera</taxon>
    </lineage>
</organism>
<dbReference type="InterPro" id="IPR039262">
    <property type="entry name" value="DTWD2/TAPT"/>
</dbReference>
<accession>A0A1J4QD68</accession>
<dbReference type="SMART" id="SM01144">
    <property type="entry name" value="DTW"/>
    <property type="match status" value="1"/>
</dbReference>
<dbReference type="Pfam" id="PF03942">
    <property type="entry name" value="DTW"/>
    <property type="match status" value="1"/>
</dbReference>
<evidence type="ECO:0000256" key="1">
    <source>
        <dbReference type="ARBA" id="ARBA00012386"/>
    </source>
</evidence>
<evidence type="ECO:0000313" key="8">
    <source>
        <dbReference type="Proteomes" id="UP000243073"/>
    </source>
</evidence>
<dbReference type="GO" id="GO:0016432">
    <property type="term" value="F:tRNA-uridine aminocarboxypropyltransferase activity"/>
    <property type="evidence" value="ECO:0007669"/>
    <property type="project" value="UniProtKB-EC"/>
</dbReference>
<keyword evidence="3" id="KW-0949">S-adenosyl-L-methionine</keyword>
<comment type="caution">
    <text evidence="7">The sequence shown here is derived from an EMBL/GenBank/DDBJ whole genome shotgun (WGS) entry which is preliminary data.</text>
</comment>
<dbReference type="RefSeq" id="WP_071473445.1">
    <property type="nucleotide sequence ID" value="NZ_MDKE01000036.1"/>
</dbReference>